<dbReference type="InterPro" id="IPR026466">
    <property type="entry name" value="Fim_isopep_form_D2_dom"/>
</dbReference>
<dbReference type="Pfam" id="PF16555">
    <property type="entry name" value="GramPos_pilinD1"/>
    <property type="match status" value="1"/>
</dbReference>
<sequence length="171" mass="19127">YVPEDVTYTTDPFMVSIPSTTVDGQDWMYDINVYPKNQTDYPTLDKKVADDDDYSSEGNNGHALKDTASVSEGDIADYRITSKLPAIISKASYFTKYTFADTLAKGLTYNKDSVTLYWYDSKADADINDTAKAVATWTQDKNKFTVTVQDNKMTVAITEDGLSEIKSKLCR</sequence>
<evidence type="ECO:0000313" key="2">
    <source>
        <dbReference type="EMBL" id="EKC59500.1"/>
    </source>
</evidence>
<reference evidence="2" key="1">
    <citation type="journal article" date="2013" name="Environ. Microbiol.">
        <title>Microbiota from the distal guts of lean and obese adolescents exhibit partial functional redundancy besides clear differences in community structure.</title>
        <authorList>
            <person name="Ferrer M."/>
            <person name="Ruiz A."/>
            <person name="Lanza F."/>
            <person name="Haange S.B."/>
            <person name="Oberbach A."/>
            <person name="Till H."/>
            <person name="Bargiela R."/>
            <person name="Campoy C."/>
            <person name="Segura M.T."/>
            <person name="Richter M."/>
            <person name="von Bergen M."/>
            <person name="Seifert J."/>
            <person name="Suarez A."/>
        </authorList>
    </citation>
    <scope>NUCLEOTIDE SEQUENCE</scope>
</reference>
<dbReference type="InterPro" id="IPR013783">
    <property type="entry name" value="Ig-like_fold"/>
</dbReference>
<dbReference type="Gene3D" id="2.60.40.10">
    <property type="entry name" value="Immunoglobulins"/>
    <property type="match status" value="1"/>
</dbReference>
<gene>
    <name evidence="2" type="ORF">OBE_09470</name>
</gene>
<feature type="non-terminal residue" evidence="2">
    <location>
        <position position="1"/>
    </location>
</feature>
<dbReference type="Gene3D" id="2.60.40.740">
    <property type="match status" value="1"/>
</dbReference>
<protein>
    <submittedName>
        <fullName evidence="2">Surface protein</fullName>
    </submittedName>
</protein>
<feature type="domain" description="Gram-positive pilin subunit D1 N-terminal" evidence="1">
    <location>
        <begin position="5"/>
        <end position="38"/>
    </location>
</feature>
<dbReference type="InterPro" id="IPR032364">
    <property type="entry name" value="GramPos_pilinD1_N"/>
</dbReference>
<dbReference type="EMBL" id="AJWZ01006536">
    <property type="protein sequence ID" value="EKC59500.1"/>
    <property type="molecule type" value="Genomic_DNA"/>
</dbReference>
<evidence type="ECO:0000259" key="1">
    <source>
        <dbReference type="Pfam" id="PF16555"/>
    </source>
</evidence>
<accession>K1T0C4</accession>
<dbReference type="NCBIfam" id="TIGR04226">
    <property type="entry name" value="RrgB_K2N_iso_D2"/>
    <property type="match status" value="1"/>
</dbReference>
<comment type="caution">
    <text evidence="2">The sequence shown here is derived from an EMBL/GenBank/DDBJ whole genome shotgun (WGS) entry which is preliminary data.</text>
</comment>
<dbReference type="AlphaFoldDB" id="K1T0C4"/>
<proteinExistence type="predicted"/>
<name>K1T0C4_9ZZZZ</name>
<organism evidence="2">
    <name type="scientific">human gut metagenome</name>
    <dbReference type="NCBI Taxonomy" id="408170"/>
    <lineage>
        <taxon>unclassified sequences</taxon>
        <taxon>metagenomes</taxon>
        <taxon>organismal metagenomes</taxon>
    </lineage>
</organism>